<name>A0AAD9Z652_9LECA</name>
<dbReference type="AlphaFoldDB" id="A0AAD9Z652"/>
<feature type="domain" description="Myb-like" evidence="2">
    <location>
        <begin position="173"/>
        <end position="226"/>
    </location>
</feature>
<feature type="region of interest" description="Disordered" evidence="1">
    <location>
        <begin position="1"/>
        <end position="127"/>
    </location>
</feature>
<feature type="compositionally biased region" description="Polar residues" evidence="1">
    <location>
        <begin position="34"/>
        <end position="46"/>
    </location>
</feature>
<gene>
    <name evidence="3" type="ORF">OEA41_003582</name>
</gene>
<organism evidence="3 4">
    <name type="scientific">Lepraria neglecta</name>
    <dbReference type="NCBI Taxonomy" id="209136"/>
    <lineage>
        <taxon>Eukaryota</taxon>
        <taxon>Fungi</taxon>
        <taxon>Dikarya</taxon>
        <taxon>Ascomycota</taxon>
        <taxon>Pezizomycotina</taxon>
        <taxon>Lecanoromycetes</taxon>
        <taxon>OSLEUM clade</taxon>
        <taxon>Lecanoromycetidae</taxon>
        <taxon>Lecanorales</taxon>
        <taxon>Lecanorineae</taxon>
        <taxon>Stereocaulaceae</taxon>
        <taxon>Lepraria</taxon>
    </lineage>
</organism>
<feature type="compositionally biased region" description="Polar residues" evidence="1">
    <location>
        <begin position="116"/>
        <end position="125"/>
    </location>
</feature>
<proteinExistence type="predicted"/>
<evidence type="ECO:0000313" key="3">
    <source>
        <dbReference type="EMBL" id="KAK3171498.1"/>
    </source>
</evidence>
<dbReference type="EMBL" id="JASNWA010000008">
    <property type="protein sequence ID" value="KAK3171498.1"/>
    <property type="molecule type" value="Genomic_DNA"/>
</dbReference>
<evidence type="ECO:0000259" key="2">
    <source>
        <dbReference type="PROSITE" id="PS50090"/>
    </source>
</evidence>
<sequence length="243" mass="27483">MSPLFNPKKPFRPWSHENYPTTGTSRTGSTSSSNDISQSQETGLQQSEEAEDEEDSGEADDVGDEEHVDEEEGSDESPKIKDEGDVDEEDGPEESPEIKDEADLLDNIDQEDDEASQQQRDSQLAQHDWQVWEDQTIIGRSDEGFNYTAISLQLPTRTTEGCKARHAVLKKMRKPWSDLGTKLLADVVKSRIPQPKGPSDPAWREIATNFQRRSAGACQAKWKSIRPPEIWRRKKNGRLPHLK</sequence>
<dbReference type="Gene3D" id="1.10.10.60">
    <property type="entry name" value="Homeodomain-like"/>
    <property type="match status" value="1"/>
</dbReference>
<feature type="compositionally biased region" description="Low complexity" evidence="1">
    <location>
        <begin position="21"/>
        <end position="33"/>
    </location>
</feature>
<dbReference type="PROSITE" id="PS50090">
    <property type="entry name" value="MYB_LIKE"/>
    <property type="match status" value="1"/>
</dbReference>
<evidence type="ECO:0000313" key="4">
    <source>
        <dbReference type="Proteomes" id="UP001276659"/>
    </source>
</evidence>
<feature type="compositionally biased region" description="Acidic residues" evidence="1">
    <location>
        <begin position="48"/>
        <end position="75"/>
    </location>
</feature>
<protein>
    <recommendedName>
        <fullName evidence="2">Myb-like domain-containing protein</fullName>
    </recommendedName>
</protein>
<feature type="compositionally biased region" description="Acidic residues" evidence="1">
    <location>
        <begin position="84"/>
        <end position="95"/>
    </location>
</feature>
<dbReference type="Proteomes" id="UP001276659">
    <property type="component" value="Unassembled WGS sequence"/>
</dbReference>
<accession>A0AAD9Z652</accession>
<feature type="compositionally biased region" description="Acidic residues" evidence="1">
    <location>
        <begin position="103"/>
        <end position="115"/>
    </location>
</feature>
<keyword evidence="4" id="KW-1185">Reference proteome</keyword>
<comment type="caution">
    <text evidence="3">The sequence shown here is derived from an EMBL/GenBank/DDBJ whole genome shotgun (WGS) entry which is preliminary data.</text>
</comment>
<evidence type="ECO:0000256" key="1">
    <source>
        <dbReference type="SAM" id="MobiDB-lite"/>
    </source>
</evidence>
<dbReference type="InterPro" id="IPR001005">
    <property type="entry name" value="SANT/Myb"/>
</dbReference>
<reference evidence="3" key="1">
    <citation type="submission" date="2022-11" db="EMBL/GenBank/DDBJ databases">
        <title>Chromosomal genome sequence assembly and mating type (MAT) locus characterization of the leprose asexual lichenized fungus Lepraria neglecta (Nyl.) Erichsen.</title>
        <authorList>
            <person name="Allen J.L."/>
            <person name="Pfeffer B."/>
        </authorList>
    </citation>
    <scope>NUCLEOTIDE SEQUENCE</scope>
    <source>
        <strain evidence="3">Allen 5258</strain>
    </source>
</reference>